<dbReference type="Proteomes" id="UP001159363">
    <property type="component" value="Chromosome 1"/>
</dbReference>
<evidence type="ECO:0000313" key="1">
    <source>
        <dbReference type="EMBL" id="KAJ8895648.1"/>
    </source>
</evidence>
<gene>
    <name evidence="1" type="ORF">PR048_000984</name>
</gene>
<dbReference type="EMBL" id="JARBHB010000001">
    <property type="protein sequence ID" value="KAJ8895648.1"/>
    <property type="molecule type" value="Genomic_DNA"/>
</dbReference>
<keyword evidence="2" id="KW-1185">Reference proteome</keyword>
<proteinExistence type="predicted"/>
<accession>A0ABQ9IG39</accession>
<dbReference type="CDD" id="cd09272">
    <property type="entry name" value="RNase_HI_RT_Ty1"/>
    <property type="match status" value="1"/>
</dbReference>
<evidence type="ECO:0000313" key="2">
    <source>
        <dbReference type="Proteomes" id="UP001159363"/>
    </source>
</evidence>
<name>A0ABQ9IG39_9NEOP</name>
<reference evidence="1 2" key="1">
    <citation type="submission" date="2023-02" db="EMBL/GenBank/DDBJ databases">
        <title>LHISI_Scaffold_Assembly.</title>
        <authorList>
            <person name="Stuart O.P."/>
            <person name="Cleave R."/>
            <person name="Magrath M.J.L."/>
            <person name="Mikheyev A.S."/>
        </authorList>
    </citation>
    <scope>NUCLEOTIDE SEQUENCE [LARGE SCALE GENOMIC DNA]</scope>
    <source>
        <strain evidence="1">Daus_M_001</strain>
        <tissue evidence="1">Leg muscle</tissue>
    </source>
</reference>
<comment type="caution">
    <text evidence="1">The sequence shown here is derived from an EMBL/GenBank/DDBJ whole genome shotgun (WGS) entry which is preliminary data.</text>
</comment>
<dbReference type="PANTHER" id="PTHR11439">
    <property type="entry name" value="GAG-POL-RELATED RETROTRANSPOSON"/>
    <property type="match status" value="1"/>
</dbReference>
<protein>
    <submittedName>
        <fullName evidence="1">Uncharacterized protein</fullName>
    </submittedName>
</protein>
<organism evidence="1 2">
    <name type="scientific">Dryococelus australis</name>
    <dbReference type="NCBI Taxonomy" id="614101"/>
    <lineage>
        <taxon>Eukaryota</taxon>
        <taxon>Metazoa</taxon>
        <taxon>Ecdysozoa</taxon>
        <taxon>Arthropoda</taxon>
        <taxon>Hexapoda</taxon>
        <taxon>Insecta</taxon>
        <taxon>Pterygota</taxon>
        <taxon>Neoptera</taxon>
        <taxon>Polyneoptera</taxon>
        <taxon>Phasmatodea</taxon>
        <taxon>Verophasmatodea</taxon>
        <taxon>Anareolatae</taxon>
        <taxon>Phasmatidae</taxon>
        <taxon>Eurycanthinae</taxon>
        <taxon>Dryococelus</taxon>
    </lineage>
</organism>
<sequence length="221" mass="25188">MEIQMRRMKEALKLLPYVRRCHSLRIWIGKRTKNHFMALPQHKLKKSTEDSSQEIDGSLEAWTRPDITYAVNMASRKTTNPKIEDVQSFKRIFRYLQGTQNLGLRHSSQENTTMIDAYSDGDYASDTSRRSTSGYIIMYAGGPVLWSTKHQPVVSLSTAESECITASECVKEVLFVRLLYKGLTCETELSHSGLLRLNYCLDVRDCAGSIMIGKVVCYTQD</sequence>
<dbReference type="PANTHER" id="PTHR11439:SF517">
    <property type="entry name" value="CYSTEINE-RICH RLK (RECEPTOR-LIKE PROTEIN KINASE) 8"/>
    <property type="match status" value="1"/>
</dbReference>